<dbReference type="InterPro" id="IPR000595">
    <property type="entry name" value="cNMP-bd_dom"/>
</dbReference>
<dbReference type="CDD" id="cd00038">
    <property type="entry name" value="CAP_ED"/>
    <property type="match status" value="1"/>
</dbReference>
<protein>
    <submittedName>
        <fullName evidence="2">Crp/Fnr family transcriptional regulator</fullName>
    </submittedName>
</protein>
<name>A0ABV9WBJ6_9ACTN</name>
<dbReference type="InterPro" id="IPR018490">
    <property type="entry name" value="cNMP-bd_dom_sf"/>
</dbReference>
<comment type="caution">
    <text evidence="2">The sequence shown here is derived from an EMBL/GenBank/DDBJ whole genome shotgun (WGS) entry which is preliminary data.</text>
</comment>
<dbReference type="SUPFAM" id="SSF51206">
    <property type="entry name" value="cAMP-binding domain-like"/>
    <property type="match status" value="1"/>
</dbReference>
<evidence type="ECO:0000313" key="2">
    <source>
        <dbReference type="EMBL" id="MFC5006101.1"/>
    </source>
</evidence>
<dbReference type="Proteomes" id="UP001595912">
    <property type="component" value="Unassembled WGS sequence"/>
</dbReference>
<feature type="domain" description="Cyclic nucleotide-binding" evidence="1">
    <location>
        <begin position="35"/>
        <end position="121"/>
    </location>
</feature>
<dbReference type="EMBL" id="JBHSIU010000091">
    <property type="protein sequence ID" value="MFC5006101.1"/>
    <property type="molecule type" value="Genomic_DNA"/>
</dbReference>
<organism evidence="2 3">
    <name type="scientific">Dactylosporangium cerinum</name>
    <dbReference type="NCBI Taxonomy" id="1434730"/>
    <lineage>
        <taxon>Bacteria</taxon>
        <taxon>Bacillati</taxon>
        <taxon>Actinomycetota</taxon>
        <taxon>Actinomycetes</taxon>
        <taxon>Micromonosporales</taxon>
        <taxon>Micromonosporaceae</taxon>
        <taxon>Dactylosporangium</taxon>
    </lineage>
</organism>
<dbReference type="Pfam" id="PF00027">
    <property type="entry name" value="cNMP_binding"/>
    <property type="match status" value="1"/>
</dbReference>
<dbReference type="RefSeq" id="WP_380126701.1">
    <property type="nucleotide sequence ID" value="NZ_JBHSIU010000091.1"/>
</dbReference>
<keyword evidence="3" id="KW-1185">Reference proteome</keyword>
<dbReference type="Gene3D" id="2.60.120.10">
    <property type="entry name" value="Jelly Rolls"/>
    <property type="match status" value="1"/>
</dbReference>
<dbReference type="InterPro" id="IPR014710">
    <property type="entry name" value="RmlC-like_jellyroll"/>
</dbReference>
<reference evidence="3" key="1">
    <citation type="journal article" date="2019" name="Int. J. Syst. Evol. Microbiol.">
        <title>The Global Catalogue of Microorganisms (GCM) 10K type strain sequencing project: providing services to taxonomists for standard genome sequencing and annotation.</title>
        <authorList>
            <consortium name="The Broad Institute Genomics Platform"/>
            <consortium name="The Broad Institute Genome Sequencing Center for Infectious Disease"/>
            <person name="Wu L."/>
            <person name="Ma J."/>
        </authorList>
    </citation>
    <scope>NUCLEOTIDE SEQUENCE [LARGE SCALE GENOMIC DNA]</scope>
    <source>
        <strain evidence="3">CGMCC 4.7152</strain>
    </source>
</reference>
<gene>
    <name evidence="2" type="ORF">ACFPIJ_50825</name>
</gene>
<accession>A0ABV9WBJ6</accession>
<evidence type="ECO:0000259" key="1">
    <source>
        <dbReference type="Pfam" id="PF00027"/>
    </source>
</evidence>
<proteinExistence type="predicted"/>
<sequence length="197" mass="21520">MVVVDAYAALDEGFRRWGPVPDAELAMAHAIFHPQRVPARTLLQRAGAPVEHVSFIVRGLTRMFYVGEGGVERTKGFRAEGELVCSYAAALSGTQSQQFIEALEPAELLTASRPAFAQLCAGHPAWAAVLGAMTERLFLDEERRHRQLLTEDATTRYRAFVTGQPALAARLTQRQIAAYVGVSAEALSRIRTALAAR</sequence>
<evidence type="ECO:0000313" key="3">
    <source>
        <dbReference type="Proteomes" id="UP001595912"/>
    </source>
</evidence>